<keyword evidence="3" id="KW-0804">Transcription</keyword>
<comment type="caution">
    <text evidence="5">The sequence shown here is derived from an EMBL/GenBank/DDBJ whole genome shotgun (WGS) entry which is preliminary data.</text>
</comment>
<dbReference type="PROSITE" id="PS50995">
    <property type="entry name" value="HTH_MARR_2"/>
    <property type="match status" value="1"/>
</dbReference>
<dbReference type="PANTHER" id="PTHR33164">
    <property type="entry name" value="TRANSCRIPTIONAL REGULATOR, MARR FAMILY"/>
    <property type="match status" value="1"/>
</dbReference>
<feature type="domain" description="HTH marR-type" evidence="4">
    <location>
        <begin position="6"/>
        <end position="138"/>
    </location>
</feature>
<accession>A0ABW1S4F7</accession>
<dbReference type="RefSeq" id="WP_377374084.1">
    <property type="nucleotide sequence ID" value="NZ_JBHSSW010000001.1"/>
</dbReference>
<keyword evidence="1" id="KW-0805">Transcription regulation</keyword>
<evidence type="ECO:0000313" key="6">
    <source>
        <dbReference type="Proteomes" id="UP001596303"/>
    </source>
</evidence>
<evidence type="ECO:0000256" key="1">
    <source>
        <dbReference type="ARBA" id="ARBA00023015"/>
    </source>
</evidence>
<dbReference type="SUPFAM" id="SSF46785">
    <property type="entry name" value="Winged helix' DNA-binding domain"/>
    <property type="match status" value="1"/>
</dbReference>
<evidence type="ECO:0000256" key="2">
    <source>
        <dbReference type="ARBA" id="ARBA00023125"/>
    </source>
</evidence>
<sequence length="146" mass="16144">MTDENLDRGMLLLMAASRRLDVRLRSLVADEGLSPLEFSILMELLYDPGIDVTELRTRLGSTTPTIARVIAGLEKKDLILRPRQTGDGRRRALQLSERGNTLLLSAFAHLRKSMTQVYRQAGEPSVSGALDLLEAVAEFPPEDADP</sequence>
<name>A0ABW1S4F7_9PROT</name>
<dbReference type="InterPro" id="IPR036388">
    <property type="entry name" value="WH-like_DNA-bd_sf"/>
</dbReference>
<dbReference type="Pfam" id="PF01047">
    <property type="entry name" value="MarR"/>
    <property type="match status" value="1"/>
</dbReference>
<protein>
    <submittedName>
        <fullName evidence="5">MarR family winged helix-turn-helix transcriptional regulator</fullName>
    </submittedName>
</protein>
<dbReference type="PROSITE" id="PS01117">
    <property type="entry name" value="HTH_MARR_1"/>
    <property type="match status" value="1"/>
</dbReference>
<dbReference type="PANTHER" id="PTHR33164:SF57">
    <property type="entry name" value="MARR-FAMILY TRANSCRIPTIONAL REGULATOR"/>
    <property type="match status" value="1"/>
</dbReference>
<dbReference type="InterPro" id="IPR023187">
    <property type="entry name" value="Tscrpt_reg_MarR-type_CS"/>
</dbReference>
<evidence type="ECO:0000256" key="3">
    <source>
        <dbReference type="ARBA" id="ARBA00023163"/>
    </source>
</evidence>
<organism evidence="5 6">
    <name type="scientific">Ponticaulis profundi</name>
    <dbReference type="NCBI Taxonomy" id="2665222"/>
    <lineage>
        <taxon>Bacteria</taxon>
        <taxon>Pseudomonadati</taxon>
        <taxon>Pseudomonadota</taxon>
        <taxon>Alphaproteobacteria</taxon>
        <taxon>Hyphomonadales</taxon>
        <taxon>Hyphomonadaceae</taxon>
        <taxon>Ponticaulis</taxon>
    </lineage>
</organism>
<dbReference type="InterPro" id="IPR039422">
    <property type="entry name" value="MarR/SlyA-like"/>
</dbReference>
<reference evidence="6" key="1">
    <citation type="journal article" date="2019" name="Int. J. Syst. Evol. Microbiol.">
        <title>The Global Catalogue of Microorganisms (GCM) 10K type strain sequencing project: providing services to taxonomists for standard genome sequencing and annotation.</title>
        <authorList>
            <consortium name="The Broad Institute Genomics Platform"/>
            <consortium name="The Broad Institute Genome Sequencing Center for Infectious Disease"/>
            <person name="Wu L."/>
            <person name="Ma J."/>
        </authorList>
    </citation>
    <scope>NUCLEOTIDE SEQUENCE [LARGE SCALE GENOMIC DNA]</scope>
    <source>
        <strain evidence="6">CGMCC-1.15741</strain>
    </source>
</reference>
<dbReference type="SMART" id="SM00347">
    <property type="entry name" value="HTH_MARR"/>
    <property type="match status" value="1"/>
</dbReference>
<proteinExistence type="predicted"/>
<evidence type="ECO:0000313" key="5">
    <source>
        <dbReference type="EMBL" id="MFC6196550.1"/>
    </source>
</evidence>
<dbReference type="Proteomes" id="UP001596303">
    <property type="component" value="Unassembled WGS sequence"/>
</dbReference>
<keyword evidence="6" id="KW-1185">Reference proteome</keyword>
<gene>
    <name evidence="5" type="ORF">ACFQDM_00595</name>
</gene>
<keyword evidence="2" id="KW-0238">DNA-binding</keyword>
<dbReference type="InterPro" id="IPR000835">
    <property type="entry name" value="HTH_MarR-typ"/>
</dbReference>
<evidence type="ECO:0000259" key="4">
    <source>
        <dbReference type="PROSITE" id="PS50995"/>
    </source>
</evidence>
<dbReference type="Gene3D" id="1.10.10.10">
    <property type="entry name" value="Winged helix-like DNA-binding domain superfamily/Winged helix DNA-binding domain"/>
    <property type="match status" value="1"/>
</dbReference>
<dbReference type="InterPro" id="IPR036390">
    <property type="entry name" value="WH_DNA-bd_sf"/>
</dbReference>
<dbReference type="EMBL" id="JBHSSW010000001">
    <property type="protein sequence ID" value="MFC6196550.1"/>
    <property type="molecule type" value="Genomic_DNA"/>
</dbReference>